<evidence type="ECO:0000313" key="1">
    <source>
        <dbReference type="EMBL" id="PWN49590.1"/>
    </source>
</evidence>
<proteinExistence type="predicted"/>
<organism evidence="1 2">
    <name type="scientific">Violaceomyces palustris</name>
    <dbReference type="NCBI Taxonomy" id="1673888"/>
    <lineage>
        <taxon>Eukaryota</taxon>
        <taxon>Fungi</taxon>
        <taxon>Dikarya</taxon>
        <taxon>Basidiomycota</taxon>
        <taxon>Ustilaginomycotina</taxon>
        <taxon>Ustilaginomycetes</taxon>
        <taxon>Violaceomycetales</taxon>
        <taxon>Violaceomycetaceae</taxon>
        <taxon>Violaceomyces</taxon>
    </lineage>
</organism>
<sequence>SLPSCLQAYVSKSTDPWFNLAFEDHLFRTRDPETPVCFLYRNDPCVIVGRNQNPWKELNPSAMREASIPLVRRRSGGGTVYHDPGNTNYSFHIPRSIFDRRFHAELVARALNRQPIALETGGLQDQGGAYVNVRNDICVRVPTTSDQAPAAGGGHGVGWEERKVSGSAYKLVNNRAYHHGTMLLNASLTSLGSCLRNTRGERLITKGVASVPSPVVNLTQAFPSRSRHLTHESFVHAVIAEFHRTYAPTESSAPTDLVDFREVDHETSLGDEALNSGRWKLGLGYEELKSWEWTFGQTPEFNHTIPSGEAFDWGSFTLKVNSKEGILLDVKVEELRINQDDPEAAEAIRELTDRLVSKRYDDFALAPPWAMDLQGRSNTHVLDTRRKRGQLLEWLRRVL</sequence>
<protein>
    <submittedName>
        <fullName evidence="1">Lipoyltransferase and lipoate-protein ligase</fullName>
    </submittedName>
</protein>
<accession>A0ACD0NV51</accession>
<feature type="non-terminal residue" evidence="1">
    <location>
        <position position="399"/>
    </location>
</feature>
<dbReference type="Proteomes" id="UP000245626">
    <property type="component" value="Unassembled WGS sequence"/>
</dbReference>
<reference evidence="1 2" key="1">
    <citation type="journal article" date="2018" name="Mol. Biol. Evol.">
        <title>Broad Genomic Sampling Reveals a Smut Pathogenic Ancestry of the Fungal Clade Ustilaginomycotina.</title>
        <authorList>
            <person name="Kijpornyongpan T."/>
            <person name="Mondo S.J."/>
            <person name="Barry K."/>
            <person name="Sandor L."/>
            <person name="Lee J."/>
            <person name="Lipzen A."/>
            <person name="Pangilinan J."/>
            <person name="LaButti K."/>
            <person name="Hainaut M."/>
            <person name="Henrissat B."/>
            <person name="Grigoriev I.V."/>
            <person name="Spatafora J.W."/>
            <person name="Aime M.C."/>
        </authorList>
    </citation>
    <scope>NUCLEOTIDE SEQUENCE [LARGE SCALE GENOMIC DNA]</scope>
    <source>
        <strain evidence="1 2">SA 807</strain>
    </source>
</reference>
<gene>
    <name evidence="1" type="ORF">IE53DRAFT_302870</name>
</gene>
<evidence type="ECO:0000313" key="2">
    <source>
        <dbReference type="Proteomes" id="UP000245626"/>
    </source>
</evidence>
<name>A0ACD0NV51_9BASI</name>
<keyword evidence="1" id="KW-0436">Ligase</keyword>
<keyword evidence="2" id="KW-1185">Reference proteome</keyword>
<dbReference type="EMBL" id="KZ820030">
    <property type="protein sequence ID" value="PWN49590.1"/>
    <property type="molecule type" value="Genomic_DNA"/>
</dbReference>
<feature type="non-terminal residue" evidence="1">
    <location>
        <position position="1"/>
    </location>
</feature>